<dbReference type="PANTHER" id="PTHR33240:SF15">
    <property type="entry name" value="GAG-PRO-LIKE PROTEIN"/>
    <property type="match status" value="1"/>
</dbReference>
<dbReference type="GO" id="GO:0003964">
    <property type="term" value="F:RNA-directed DNA polymerase activity"/>
    <property type="evidence" value="ECO:0007669"/>
    <property type="project" value="UniProtKB-KW"/>
</dbReference>
<keyword evidence="2" id="KW-0808">Transferase</keyword>
<evidence type="ECO:0000256" key="1">
    <source>
        <dbReference type="SAM" id="MobiDB-lite"/>
    </source>
</evidence>
<dbReference type="EMBL" id="BQNB010014221">
    <property type="protein sequence ID" value="GJT25540.1"/>
    <property type="molecule type" value="Genomic_DNA"/>
</dbReference>
<reference evidence="2" key="1">
    <citation type="journal article" date="2022" name="Int. J. Mol. Sci.">
        <title>Draft Genome of Tanacetum Coccineum: Genomic Comparison of Closely Related Tanacetum-Family Plants.</title>
        <authorList>
            <person name="Yamashiro T."/>
            <person name="Shiraishi A."/>
            <person name="Nakayama K."/>
            <person name="Satake H."/>
        </authorList>
    </citation>
    <scope>NUCLEOTIDE SEQUENCE</scope>
</reference>
<accession>A0ABQ5CEP7</accession>
<organism evidence="2 3">
    <name type="scientific">Tanacetum coccineum</name>
    <dbReference type="NCBI Taxonomy" id="301880"/>
    <lineage>
        <taxon>Eukaryota</taxon>
        <taxon>Viridiplantae</taxon>
        <taxon>Streptophyta</taxon>
        <taxon>Embryophyta</taxon>
        <taxon>Tracheophyta</taxon>
        <taxon>Spermatophyta</taxon>
        <taxon>Magnoliopsida</taxon>
        <taxon>eudicotyledons</taxon>
        <taxon>Gunneridae</taxon>
        <taxon>Pentapetalae</taxon>
        <taxon>asterids</taxon>
        <taxon>campanulids</taxon>
        <taxon>Asterales</taxon>
        <taxon>Asteraceae</taxon>
        <taxon>Asteroideae</taxon>
        <taxon>Anthemideae</taxon>
        <taxon>Anthemidinae</taxon>
        <taxon>Tanacetum</taxon>
    </lineage>
</organism>
<reference evidence="2" key="2">
    <citation type="submission" date="2022-01" db="EMBL/GenBank/DDBJ databases">
        <authorList>
            <person name="Yamashiro T."/>
            <person name="Shiraishi A."/>
            <person name="Satake H."/>
            <person name="Nakayama K."/>
        </authorList>
    </citation>
    <scope>NUCLEOTIDE SEQUENCE</scope>
</reference>
<dbReference type="CDD" id="cd00303">
    <property type="entry name" value="retropepsin_like"/>
    <property type="match status" value="1"/>
</dbReference>
<dbReference type="PANTHER" id="PTHR33240">
    <property type="entry name" value="OS08G0508500 PROTEIN"/>
    <property type="match status" value="1"/>
</dbReference>
<gene>
    <name evidence="2" type="ORF">Tco_0895477</name>
</gene>
<dbReference type="InterPro" id="IPR021109">
    <property type="entry name" value="Peptidase_aspartic_dom_sf"/>
</dbReference>
<keyword evidence="3" id="KW-1185">Reference proteome</keyword>
<protein>
    <submittedName>
        <fullName evidence="2">Reverse transcriptase domain-containing protein</fullName>
    </submittedName>
</protein>
<keyword evidence="2" id="KW-0695">RNA-directed DNA polymerase</keyword>
<sequence length="420" mass="48143">MKISSFMDSVKSPDLAKRFASNVPKTVDEMMKHLDEFVRAEEAYALAELPPGESRDIHRRLSFPAGSRDVHQRLTFLDSRRDDRNSQNSQGKDFRKGDYRNSYKARDNFNTGRHRDYRASYPQREQANRTIPVLSLDSLTKRPKEILATETQLQLPPPRPVANPLRMGDPDKYCDYHQDKGHHTNDCIQLRKQLEIALESGKLNHLMKDLRQRVERRQNRNPPAPKVINMVDVHSSKKKKRKDREATKSWMNTPISFPPIMTDDASDEPLIIEAKIEGYLVRRVYVDEGSSVEVMFEHCFENLPAKVKAGLRETRTDLVGFAGEVAKPLGKIDLEVCFGNEGLSRRTSMKFIVIRAPSPYNVILGRPGLKILHAIPSTIHSMIKFPTPKGIATLIARTTIIAECRLREEKHMVREETPQE</sequence>
<comment type="caution">
    <text evidence="2">The sequence shown here is derived from an EMBL/GenBank/DDBJ whole genome shotgun (WGS) entry which is preliminary data.</text>
</comment>
<proteinExistence type="predicted"/>
<keyword evidence="2" id="KW-0548">Nucleotidyltransferase</keyword>
<name>A0ABQ5CEP7_9ASTR</name>
<feature type="region of interest" description="Disordered" evidence="1">
    <location>
        <begin position="77"/>
        <end position="114"/>
    </location>
</feature>
<dbReference type="Proteomes" id="UP001151760">
    <property type="component" value="Unassembled WGS sequence"/>
</dbReference>
<evidence type="ECO:0000313" key="2">
    <source>
        <dbReference type="EMBL" id="GJT25540.1"/>
    </source>
</evidence>
<evidence type="ECO:0000313" key="3">
    <source>
        <dbReference type="Proteomes" id="UP001151760"/>
    </source>
</evidence>
<dbReference type="Gene3D" id="2.40.70.10">
    <property type="entry name" value="Acid Proteases"/>
    <property type="match status" value="1"/>
</dbReference>
<feature type="compositionally biased region" description="Basic and acidic residues" evidence="1">
    <location>
        <begin position="92"/>
        <end position="114"/>
    </location>
</feature>